<feature type="compositionally biased region" description="Low complexity" evidence="14">
    <location>
        <begin position="238"/>
        <end position="255"/>
    </location>
</feature>
<dbReference type="InterPro" id="IPR036420">
    <property type="entry name" value="BRCT_dom_sf"/>
</dbReference>
<dbReference type="SMART" id="SM00240">
    <property type="entry name" value="FHA"/>
    <property type="match status" value="1"/>
</dbReference>
<feature type="compositionally biased region" description="Acidic residues" evidence="14">
    <location>
        <begin position="694"/>
        <end position="713"/>
    </location>
</feature>
<evidence type="ECO:0000256" key="8">
    <source>
        <dbReference type="ARBA" id="ARBA00022843"/>
    </source>
</evidence>
<keyword evidence="5" id="KW-1017">Isopeptide bond</keyword>
<evidence type="ECO:0000313" key="17">
    <source>
        <dbReference type="EMBL" id="CAF2132005.1"/>
    </source>
</evidence>
<evidence type="ECO:0000256" key="12">
    <source>
        <dbReference type="ARBA" id="ARBA00023858"/>
    </source>
</evidence>
<feature type="compositionally biased region" description="Basic and acidic residues" evidence="14">
    <location>
        <begin position="782"/>
        <end position="797"/>
    </location>
</feature>
<dbReference type="EMBL" id="CAJOBI010004551">
    <property type="protein sequence ID" value="CAF4005235.1"/>
    <property type="molecule type" value="Genomic_DNA"/>
</dbReference>
<name>A0A816WDC9_9BILA</name>
<dbReference type="PROSITE" id="PS50172">
    <property type="entry name" value="BRCT"/>
    <property type="match status" value="2"/>
</dbReference>
<dbReference type="SMART" id="SM00292">
    <property type="entry name" value="BRCT"/>
    <property type="match status" value="2"/>
</dbReference>
<dbReference type="CDD" id="cd18432">
    <property type="entry name" value="BRCT_PAXIP1_rpt6_like"/>
    <property type="match status" value="1"/>
</dbReference>
<gene>
    <name evidence="17" type="ORF">MBJ925_LOCUS27771</name>
    <name evidence="18" type="ORF">SMN809_LOCUS12161</name>
</gene>
<dbReference type="Gene3D" id="2.60.200.20">
    <property type="match status" value="1"/>
</dbReference>
<feature type="domain" description="BRCT" evidence="16">
    <location>
        <begin position="1130"/>
        <end position="1214"/>
    </location>
</feature>
<dbReference type="Pfam" id="PF00498">
    <property type="entry name" value="FHA"/>
    <property type="match status" value="1"/>
</dbReference>
<evidence type="ECO:0000313" key="18">
    <source>
        <dbReference type="EMBL" id="CAF4005235.1"/>
    </source>
</evidence>
<evidence type="ECO:0000256" key="7">
    <source>
        <dbReference type="ARBA" id="ARBA00022763"/>
    </source>
</evidence>
<dbReference type="CDD" id="cd22665">
    <property type="entry name" value="FHA_MDC1"/>
    <property type="match status" value="1"/>
</dbReference>
<feature type="compositionally biased region" description="Polar residues" evidence="14">
    <location>
        <begin position="811"/>
        <end position="823"/>
    </location>
</feature>
<dbReference type="Pfam" id="PF16589">
    <property type="entry name" value="BRCT_2"/>
    <property type="match status" value="1"/>
</dbReference>
<keyword evidence="10" id="KW-0539">Nucleus</keyword>
<evidence type="ECO:0000256" key="14">
    <source>
        <dbReference type="SAM" id="MobiDB-lite"/>
    </source>
</evidence>
<keyword evidence="4" id="KW-0158">Chromosome</keyword>
<dbReference type="InterPro" id="IPR000253">
    <property type="entry name" value="FHA_dom"/>
</dbReference>
<dbReference type="GO" id="GO:0006974">
    <property type="term" value="P:DNA damage response"/>
    <property type="evidence" value="ECO:0007669"/>
    <property type="project" value="UniProtKB-KW"/>
</dbReference>
<dbReference type="InterPro" id="IPR051579">
    <property type="entry name" value="DDR_Transcriptional_Reg"/>
</dbReference>
<evidence type="ECO:0000256" key="11">
    <source>
        <dbReference type="ARBA" id="ARBA00023306"/>
    </source>
</evidence>
<feature type="compositionally biased region" description="Low complexity" evidence="14">
    <location>
        <begin position="768"/>
        <end position="778"/>
    </location>
</feature>
<evidence type="ECO:0000313" key="19">
    <source>
        <dbReference type="Proteomes" id="UP000663824"/>
    </source>
</evidence>
<organism evidence="17 19">
    <name type="scientific">Rotaria magnacalcarata</name>
    <dbReference type="NCBI Taxonomy" id="392030"/>
    <lineage>
        <taxon>Eukaryota</taxon>
        <taxon>Metazoa</taxon>
        <taxon>Spiralia</taxon>
        <taxon>Gnathifera</taxon>
        <taxon>Rotifera</taxon>
        <taxon>Eurotatoria</taxon>
        <taxon>Bdelloidea</taxon>
        <taxon>Philodinida</taxon>
        <taxon>Philodinidae</taxon>
        <taxon>Rotaria</taxon>
    </lineage>
</organism>
<evidence type="ECO:0000259" key="15">
    <source>
        <dbReference type="PROSITE" id="PS50006"/>
    </source>
</evidence>
<dbReference type="SUPFAM" id="SSF52113">
    <property type="entry name" value="BRCT domain"/>
    <property type="match status" value="2"/>
</dbReference>
<feature type="domain" description="FHA" evidence="15">
    <location>
        <begin position="46"/>
        <end position="95"/>
    </location>
</feature>
<keyword evidence="6" id="KW-0677">Repeat</keyword>
<dbReference type="PANTHER" id="PTHR23196">
    <property type="entry name" value="PAX TRANSCRIPTION ACTIVATION DOMAIN INTERACTING PROTEIN"/>
    <property type="match status" value="1"/>
</dbReference>
<feature type="region of interest" description="Disordered" evidence="14">
    <location>
        <begin position="233"/>
        <end position="258"/>
    </location>
</feature>
<proteinExistence type="predicted"/>
<dbReference type="Pfam" id="PF16770">
    <property type="entry name" value="RTT107_BRCT_5"/>
    <property type="match status" value="1"/>
</dbReference>
<keyword evidence="7" id="KW-0227">DNA damage</keyword>
<comment type="caution">
    <text evidence="17">The sequence shown here is derived from an EMBL/GenBank/DDBJ whole genome shotgun (WGS) entry which is preliminary data.</text>
</comment>
<dbReference type="PROSITE" id="PS50006">
    <property type="entry name" value="FHA_DOMAIN"/>
    <property type="match status" value="1"/>
</dbReference>
<evidence type="ECO:0000256" key="1">
    <source>
        <dbReference type="ARBA" id="ARBA00004123"/>
    </source>
</evidence>
<dbReference type="Proteomes" id="UP000676336">
    <property type="component" value="Unassembled WGS sequence"/>
</dbReference>
<feature type="compositionally biased region" description="Pro residues" evidence="14">
    <location>
        <begin position="990"/>
        <end position="1001"/>
    </location>
</feature>
<dbReference type="Gene3D" id="3.40.50.10190">
    <property type="entry name" value="BRCT domain"/>
    <property type="match status" value="2"/>
</dbReference>
<evidence type="ECO:0000256" key="6">
    <source>
        <dbReference type="ARBA" id="ARBA00022737"/>
    </source>
</evidence>
<dbReference type="EMBL" id="CAJNRE010014891">
    <property type="protein sequence ID" value="CAF2132005.1"/>
    <property type="molecule type" value="Genomic_DNA"/>
</dbReference>
<dbReference type="GO" id="GO:0005694">
    <property type="term" value="C:chromosome"/>
    <property type="evidence" value="ECO:0007669"/>
    <property type="project" value="UniProtKB-SubCell"/>
</dbReference>
<dbReference type="InterPro" id="IPR008984">
    <property type="entry name" value="SMAD_FHA_dom_sf"/>
</dbReference>
<evidence type="ECO:0000256" key="10">
    <source>
        <dbReference type="ARBA" id="ARBA00023242"/>
    </source>
</evidence>
<feature type="compositionally biased region" description="Polar residues" evidence="14">
    <location>
        <begin position="207"/>
        <end position="219"/>
    </location>
</feature>
<dbReference type="Proteomes" id="UP000663824">
    <property type="component" value="Unassembled WGS sequence"/>
</dbReference>
<accession>A0A816WDC9</accession>
<feature type="compositionally biased region" description="Polar residues" evidence="14">
    <location>
        <begin position="612"/>
        <end position="623"/>
    </location>
</feature>
<dbReference type="GO" id="GO:0005634">
    <property type="term" value="C:nucleus"/>
    <property type="evidence" value="ECO:0007669"/>
    <property type="project" value="UniProtKB-SubCell"/>
</dbReference>
<evidence type="ECO:0000256" key="2">
    <source>
        <dbReference type="ARBA" id="ARBA00004286"/>
    </source>
</evidence>
<reference evidence="17" key="1">
    <citation type="submission" date="2021-02" db="EMBL/GenBank/DDBJ databases">
        <authorList>
            <person name="Nowell W R."/>
        </authorList>
    </citation>
    <scope>NUCLEOTIDE SEQUENCE</scope>
</reference>
<feature type="domain" description="BRCT" evidence="16">
    <location>
        <begin position="1048"/>
        <end position="1109"/>
    </location>
</feature>
<feature type="region of interest" description="Disordered" evidence="14">
    <location>
        <begin position="880"/>
        <end position="1027"/>
    </location>
</feature>
<dbReference type="SUPFAM" id="SSF49879">
    <property type="entry name" value="SMAD/FHA domain"/>
    <property type="match status" value="1"/>
</dbReference>
<protein>
    <recommendedName>
        <fullName evidence="3">Mediator of DNA damage checkpoint protein 1</fullName>
    </recommendedName>
    <alternativeName>
        <fullName evidence="13">PAX transactivation activation domain-interacting protein</fullName>
    </alternativeName>
    <alternativeName>
        <fullName evidence="12">PAX-interacting protein 1</fullName>
    </alternativeName>
</protein>
<feature type="region of interest" description="Disordered" evidence="14">
    <location>
        <begin position="187"/>
        <end position="219"/>
    </location>
</feature>
<evidence type="ECO:0000256" key="3">
    <source>
        <dbReference type="ARBA" id="ARBA00015014"/>
    </source>
</evidence>
<feature type="compositionally biased region" description="Basic residues" evidence="14">
    <location>
        <begin position="725"/>
        <end position="739"/>
    </location>
</feature>
<comment type="subcellular location">
    <subcellularLocation>
        <location evidence="2">Chromosome</location>
    </subcellularLocation>
    <subcellularLocation>
        <location evidence="1">Nucleus</location>
    </subcellularLocation>
</comment>
<feature type="compositionally biased region" description="Low complexity" evidence="14">
    <location>
        <begin position="655"/>
        <end position="666"/>
    </location>
</feature>
<evidence type="ECO:0000256" key="5">
    <source>
        <dbReference type="ARBA" id="ARBA00022499"/>
    </source>
</evidence>
<evidence type="ECO:0000256" key="9">
    <source>
        <dbReference type="ARBA" id="ARBA00022990"/>
    </source>
</evidence>
<evidence type="ECO:0000259" key="16">
    <source>
        <dbReference type="PROSITE" id="PS50172"/>
    </source>
</evidence>
<keyword evidence="11" id="KW-0131">Cell cycle</keyword>
<dbReference type="PANTHER" id="PTHR23196:SF1">
    <property type="entry name" value="PAX-INTERACTING PROTEIN 1"/>
    <property type="match status" value="1"/>
</dbReference>
<feature type="compositionally biased region" description="Polar residues" evidence="14">
    <location>
        <begin position="970"/>
        <end position="980"/>
    </location>
</feature>
<dbReference type="CDD" id="cd17744">
    <property type="entry name" value="BRCT_MDC1_rpt1"/>
    <property type="match status" value="1"/>
</dbReference>
<dbReference type="AlphaFoldDB" id="A0A816WDC9"/>
<evidence type="ECO:0000256" key="4">
    <source>
        <dbReference type="ARBA" id="ARBA00022454"/>
    </source>
</evidence>
<feature type="region of interest" description="Disordered" evidence="14">
    <location>
        <begin position="612"/>
        <end position="824"/>
    </location>
</feature>
<evidence type="ECO:0000256" key="13">
    <source>
        <dbReference type="ARBA" id="ARBA00030146"/>
    </source>
</evidence>
<keyword evidence="9" id="KW-0007">Acetylation</keyword>
<keyword evidence="8" id="KW-0832">Ubl conjugation</keyword>
<dbReference type="InterPro" id="IPR001357">
    <property type="entry name" value="BRCT_dom"/>
</dbReference>
<sequence length="1235" mass="136037">MTDLDNTQILSADESLLQDSSIIELEASLKIISGTDSNTYQIGKETIIGRGNPSDLIISAPSLSKQHAKVTLNNGQYFITDLGSSNKTFHNKIQLQPNVCYALHNGDELKLGDVVCLFQEQKQSNKNTLSESTYETYVPPANTLVEEDSPWSPEEDSPPLNGSIVSKMSVLFQVVTESNVDVIPSTQTITDSYDDQEPTQPMKVWNGNPTNTNGLTRTNIKNSDDEAVKQNGLNESLSNKSSSFIPSTSSSALNNDNDDDDDGLVIGATTLPATVALVIESTQIDNDDQIEILSSSRTEKVIEEDNNKKVIIGTTTEIEIDKTQAYTLKRADEENTGTEQIVCETQPYDLESEPAVTDIVETKREEVHQVVIEGDKLIEKITTTTTTTTTTISGNDNLPMETQAYDLEPTEEETTTTILIDDKNHAVETQAYDLQPTYEETTTITTTTETTVVENVTSSGETLTYDLQPTDEDNTKTAANVESENAPNNLSSTNEEDSKISTTMENENLPMDEQNDLDTTTPAVCADTQQYDLDEQIDGSSPRPASETCEVVPMSKLAEQIQNAENAVDDTMSKQQVEVIINQNLVEENMEDEQMDTSQSEPLSTIKNVEPTTAVEQQESAVTTKEDENLSSTDIETMPTDETEVQSVATEHTKATGTCSTTSTMESEQKVTESIPTSEPEDVLSSTLDTTDKQEEEEEGDEPEAEEEEEIEEPAVVSGRGQRGIPRRTARRARGRRGGAARARVVSTRLHAGRRNAILPPTIDKESNNTTLEETVNTETEESPKKPSKIEVERKQNDTQPITPTPVEETALTSQANANSNVRVSARIKARASSGRNRQFPYADDYVDLDDLEKQSKTPTIPPAAAAAVVVTTAVTTAATTTTPTAGRKSTRGGRGSSASQKRISLRQQPIDASESPDEKTKKQKDNTDVYEQMDTGGENEEPTLSTRSIGRKRKSTTPVAATTAKRTRSITPQTASPVNTRRKQAPVVEPSPSPPPPPVTPKRGRKSTKVNTPAEQPVEKQSPPEDRPVRIALSSHLNFDQTHLDTLRKLGFEIMDESCHVDALVVDRIRRTKKFFMCLARGAHILSPAWIDSMVKENRYLPYEKYYLEDTNAEARYGFQLRESVRLAKQHPIFENYKIFCTQNTSPPYDDLKDIIEAAGGKFVDKINFSKPGKDLVCIVAQLHKTEYEELCKKGVPIVSEEFALSGISKQKLDFEAFSLFQNVTTGIKSTGNK</sequence>
<feature type="compositionally biased region" description="Basic and acidic residues" evidence="14">
    <location>
        <begin position="917"/>
        <end position="928"/>
    </location>
</feature>